<dbReference type="EMBL" id="MU006396">
    <property type="protein sequence ID" value="KAF2844252.1"/>
    <property type="molecule type" value="Genomic_DNA"/>
</dbReference>
<keyword evidence="3" id="KW-1185">Reference proteome</keyword>
<gene>
    <name evidence="2" type="ORF">T440DRAFT_484326</name>
</gene>
<name>A0A6A7AMN0_9PLEO</name>
<reference evidence="2" key="1">
    <citation type="submission" date="2020-01" db="EMBL/GenBank/DDBJ databases">
        <authorList>
            <consortium name="DOE Joint Genome Institute"/>
            <person name="Haridas S."/>
            <person name="Albert R."/>
            <person name="Binder M."/>
            <person name="Bloem J."/>
            <person name="Labutti K."/>
            <person name="Salamov A."/>
            <person name="Andreopoulos B."/>
            <person name="Baker S.E."/>
            <person name="Barry K."/>
            <person name="Bills G."/>
            <person name="Bluhm B.H."/>
            <person name="Cannon C."/>
            <person name="Castanera R."/>
            <person name="Culley D.E."/>
            <person name="Daum C."/>
            <person name="Ezra D."/>
            <person name="Gonzalez J.B."/>
            <person name="Henrissat B."/>
            <person name="Kuo A."/>
            <person name="Liang C."/>
            <person name="Lipzen A."/>
            <person name="Lutzoni F."/>
            <person name="Magnuson J."/>
            <person name="Mondo S."/>
            <person name="Nolan M."/>
            <person name="Ohm R."/>
            <person name="Pangilinan J."/>
            <person name="Park H.-J."/>
            <person name="Ramirez L."/>
            <person name="Alfaro M."/>
            <person name="Sun H."/>
            <person name="Tritt A."/>
            <person name="Yoshinaga Y."/>
            <person name="Zwiers L.-H."/>
            <person name="Turgeon B.G."/>
            <person name="Goodwin S.B."/>
            <person name="Spatafora J.W."/>
            <person name="Crous P.W."/>
            <person name="Grigoriev I.V."/>
        </authorList>
    </citation>
    <scope>NUCLEOTIDE SEQUENCE</scope>
    <source>
        <strain evidence="2">IPT5</strain>
    </source>
</reference>
<proteinExistence type="predicted"/>
<evidence type="ECO:0000313" key="2">
    <source>
        <dbReference type="EMBL" id="KAF2844252.1"/>
    </source>
</evidence>
<evidence type="ECO:0000313" key="3">
    <source>
        <dbReference type="Proteomes" id="UP000799423"/>
    </source>
</evidence>
<protein>
    <submittedName>
        <fullName evidence="2">Uncharacterized protein</fullName>
    </submittedName>
</protein>
<dbReference type="OrthoDB" id="3673698at2759"/>
<evidence type="ECO:0000256" key="1">
    <source>
        <dbReference type="SAM" id="MobiDB-lite"/>
    </source>
</evidence>
<organism evidence="2 3">
    <name type="scientific">Plenodomus tracheiphilus IPT5</name>
    <dbReference type="NCBI Taxonomy" id="1408161"/>
    <lineage>
        <taxon>Eukaryota</taxon>
        <taxon>Fungi</taxon>
        <taxon>Dikarya</taxon>
        <taxon>Ascomycota</taxon>
        <taxon>Pezizomycotina</taxon>
        <taxon>Dothideomycetes</taxon>
        <taxon>Pleosporomycetidae</taxon>
        <taxon>Pleosporales</taxon>
        <taxon>Pleosporineae</taxon>
        <taxon>Leptosphaeriaceae</taxon>
        <taxon>Plenodomus</taxon>
    </lineage>
</organism>
<accession>A0A6A7AMN0</accession>
<feature type="compositionally biased region" description="Basic and acidic residues" evidence="1">
    <location>
        <begin position="1"/>
        <end position="16"/>
    </location>
</feature>
<feature type="region of interest" description="Disordered" evidence="1">
    <location>
        <begin position="1"/>
        <end position="32"/>
    </location>
</feature>
<dbReference type="AlphaFoldDB" id="A0A6A7AMN0"/>
<feature type="compositionally biased region" description="Basic and acidic residues" evidence="1">
    <location>
        <begin position="23"/>
        <end position="32"/>
    </location>
</feature>
<sequence length="124" mass="14761">MPVDWRPDKPLRDYIKDNGYSRQTEKQEEYRGRVFNDQGHIMEKASRNNQRDIYDIEGSLEVQRQLLLKLAERENWVMEKPESGRTSPVKRLESLKKDTVQAIQKTWNQSNRSTPKKRLFVAVI</sequence>
<dbReference type="Proteomes" id="UP000799423">
    <property type="component" value="Unassembled WGS sequence"/>
</dbReference>